<dbReference type="HOGENOM" id="CLU_027158_2_0_1"/>
<dbReference type="VEuPathDB" id="FungiDB:NECHADRAFT_94724"/>
<evidence type="ECO:0000313" key="4">
    <source>
        <dbReference type="Proteomes" id="UP000005206"/>
    </source>
</evidence>
<accession>C7ZAK8</accession>
<keyword evidence="4" id="KW-1185">Reference proteome</keyword>
<dbReference type="GeneID" id="9672363"/>
<dbReference type="SUPFAM" id="SSF48208">
    <property type="entry name" value="Six-hairpin glycosidases"/>
    <property type="match status" value="1"/>
</dbReference>
<dbReference type="KEGG" id="nhe:NECHADRAFT_94724"/>
<dbReference type="InterPro" id="IPR052369">
    <property type="entry name" value="UG_Glycosaminoglycan_Hydrolase"/>
</dbReference>
<protein>
    <submittedName>
        <fullName evidence="3">Uncharacterized protein</fullName>
    </submittedName>
</protein>
<dbReference type="eggNOG" id="ENOG502S0YB">
    <property type="taxonomic scope" value="Eukaryota"/>
</dbReference>
<proteinExistence type="inferred from homology"/>
<dbReference type="InterPro" id="IPR008928">
    <property type="entry name" value="6-hairpin_glycosidase_sf"/>
</dbReference>
<comment type="similarity">
    <text evidence="2">Belongs to the glycosyl hydrolase 88 family.</text>
</comment>
<dbReference type="OrthoDB" id="2317065at2759"/>
<dbReference type="EMBL" id="GG698912">
    <property type="protein sequence ID" value="EEU39292.1"/>
    <property type="molecule type" value="Genomic_DNA"/>
</dbReference>
<dbReference type="InParanoid" id="C7ZAK8"/>
<dbReference type="Proteomes" id="UP000005206">
    <property type="component" value="Chromosome 6"/>
</dbReference>
<name>C7ZAK8_FUSV7</name>
<dbReference type="AlphaFoldDB" id="C7ZAK8"/>
<dbReference type="PANTHER" id="PTHR36845">
    <property type="entry name" value="HYDROLASE, PUTATIVE (AFU_ORTHOLOGUE AFUA_7G05090)-RELATED"/>
    <property type="match status" value="1"/>
</dbReference>
<dbReference type="Gene3D" id="1.50.10.10">
    <property type="match status" value="1"/>
</dbReference>
<evidence type="ECO:0000256" key="1">
    <source>
        <dbReference type="ARBA" id="ARBA00022801"/>
    </source>
</evidence>
<dbReference type="GO" id="GO:0000272">
    <property type="term" value="P:polysaccharide catabolic process"/>
    <property type="evidence" value="ECO:0007669"/>
    <property type="project" value="TreeGrafter"/>
</dbReference>
<evidence type="ECO:0000313" key="3">
    <source>
        <dbReference type="EMBL" id="EEU39292.1"/>
    </source>
</evidence>
<dbReference type="RefSeq" id="XP_003045005.1">
    <property type="nucleotide sequence ID" value="XM_003044959.1"/>
</dbReference>
<dbReference type="GO" id="GO:0052757">
    <property type="term" value="F:chondroitin hydrolase activity"/>
    <property type="evidence" value="ECO:0007669"/>
    <property type="project" value="TreeGrafter"/>
</dbReference>
<sequence>MSEGENASIGDELASLYGENILAKVYRTATKSLIGEKRFPDYFPEYVPQEGEDSGNYTLREAEFWTCGFFPGTLSLLLERTVRFPRKICTSDEDASDKISIETIRLHLQTLCDTWTRPLHRMASRTDTHDIGFIVMPSLRLDWELNGNVQSLNSIICAAQSLATRYVPTSGAIRSWDLLIKKNLEILDQTENMIIIIDSLCNLDLLYYAAEHCPDGQELYDIATSHARVLLRSHLREEKPVPLSKQCYTGPWYSTCHVANIDPRTGELKARLTHQGYDNESTWARGQAWAILGYAQTFMSTKDRIFVRAACGLAEYFLYRLETAPECIPMGSRYVPLWDFDAPISDSESPLRDSSAGSIAANGLLVLSQAMAAMGQDDLAGRYRRAAIDIVRELLGFAQAPEKAHLVKGSVNAIEVEDDTLRTFDGILKYGTANNNQYSKRRYANHGLVYGDYYLVAFGNRLLQMGLV</sequence>
<dbReference type="PANTHER" id="PTHR36845:SF1">
    <property type="entry name" value="HYDROLASE, PUTATIVE (AFU_ORTHOLOGUE AFUA_7G05090)-RELATED"/>
    <property type="match status" value="1"/>
</dbReference>
<gene>
    <name evidence="3" type="ORF">NECHADRAFT_94724</name>
</gene>
<reference evidence="3 4" key="1">
    <citation type="journal article" date="2009" name="PLoS Genet.">
        <title>The genome of Nectria haematococca: contribution of supernumerary chromosomes to gene expansion.</title>
        <authorList>
            <person name="Coleman J.J."/>
            <person name="Rounsley S.D."/>
            <person name="Rodriguez-Carres M."/>
            <person name="Kuo A."/>
            <person name="Wasmann C.C."/>
            <person name="Grimwood J."/>
            <person name="Schmutz J."/>
            <person name="Taga M."/>
            <person name="White G.J."/>
            <person name="Zhou S."/>
            <person name="Schwartz D.C."/>
            <person name="Freitag M."/>
            <person name="Ma L.J."/>
            <person name="Danchin E.G."/>
            <person name="Henrissat B."/>
            <person name="Coutinho P.M."/>
            <person name="Nelson D.R."/>
            <person name="Straney D."/>
            <person name="Napoli C.A."/>
            <person name="Barker B.M."/>
            <person name="Gribskov M."/>
            <person name="Rep M."/>
            <person name="Kroken S."/>
            <person name="Molnar I."/>
            <person name="Rensing C."/>
            <person name="Kennell J.C."/>
            <person name="Zamora J."/>
            <person name="Farman M.L."/>
            <person name="Selker E.U."/>
            <person name="Salamov A."/>
            <person name="Shapiro H."/>
            <person name="Pangilinan J."/>
            <person name="Lindquist E."/>
            <person name="Lamers C."/>
            <person name="Grigoriev I.V."/>
            <person name="Geiser D.M."/>
            <person name="Covert S.F."/>
            <person name="Temporini E."/>
            <person name="Vanetten H.D."/>
        </authorList>
    </citation>
    <scope>NUCLEOTIDE SEQUENCE [LARGE SCALE GENOMIC DNA]</scope>
    <source>
        <strain evidence="4">ATCC MYA-4622 / CBS 123669 / FGSC 9596 / NRRL 45880 / 77-13-4</strain>
    </source>
</reference>
<evidence type="ECO:0000256" key="2">
    <source>
        <dbReference type="ARBA" id="ARBA00038358"/>
    </source>
</evidence>
<keyword evidence="1" id="KW-0378">Hydrolase</keyword>
<dbReference type="OMA" id="REPEFWT"/>
<dbReference type="InterPro" id="IPR012341">
    <property type="entry name" value="6hp_glycosidase-like_sf"/>
</dbReference>
<organism evidence="3 4">
    <name type="scientific">Fusarium vanettenii (strain ATCC MYA-4622 / CBS 123669 / FGSC 9596 / NRRL 45880 / 77-13-4)</name>
    <name type="common">Fusarium solani subsp. pisi</name>
    <dbReference type="NCBI Taxonomy" id="660122"/>
    <lineage>
        <taxon>Eukaryota</taxon>
        <taxon>Fungi</taxon>
        <taxon>Dikarya</taxon>
        <taxon>Ascomycota</taxon>
        <taxon>Pezizomycotina</taxon>
        <taxon>Sordariomycetes</taxon>
        <taxon>Hypocreomycetidae</taxon>
        <taxon>Hypocreales</taxon>
        <taxon>Nectriaceae</taxon>
        <taxon>Fusarium</taxon>
        <taxon>Fusarium solani species complex</taxon>
        <taxon>Fusarium vanettenii</taxon>
    </lineage>
</organism>